<proteinExistence type="predicted"/>
<evidence type="ECO:0000313" key="2">
    <source>
        <dbReference type="Proteomes" id="UP000568158"/>
    </source>
</evidence>
<dbReference type="InterPro" id="IPR011249">
    <property type="entry name" value="Metalloenz_LuxS/M16"/>
</dbReference>
<reference evidence="1 2" key="1">
    <citation type="journal article" date="2020" name="Appl. Microbiol. Biotechnol.">
        <title>Targeted gene deletion in Brettanomyces bruxellensis with an expression-free CRISPR-Cas9 system.</title>
        <authorList>
            <person name="Varela C."/>
            <person name="Bartel C."/>
            <person name="Onetto C."/>
            <person name="Borneman A."/>
        </authorList>
    </citation>
    <scope>NUCLEOTIDE SEQUENCE [LARGE SCALE GENOMIC DNA]</scope>
    <source>
        <strain evidence="1 2">AWRI1613</strain>
    </source>
</reference>
<dbReference type="SUPFAM" id="SSF63411">
    <property type="entry name" value="LuxS/MPP-like metallohydrolase"/>
    <property type="match status" value="3"/>
</dbReference>
<dbReference type="AlphaFoldDB" id="A0A8H6BFA5"/>
<dbReference type="Proteomes" id="UP000568158">
    <property type="component" value="Unassembled WGS sequence"/>
</dbReference>
<dbReference type="PANTHER" id="PTHR43016:SF16">
    <property type="entry name" value="METALLOPROTEASE, PUTATIVE (AFU_ORTHOLOGUE AFUA_4G07610)-RELATED"/>
    <property type="match status" value="1"/>
</dbReference>
<dbReference type="Gene3D" id="3.30.830.10">
    <property type="entry name" value="Metalloenzyme, LuxS/M16 peptidase-like"/>
    <property type="match status" value="2"/>
</dbReference>
<name>A0A8H6BFA5_DEKBR</name>
<sequence>MAIFEALYGNADGSSLEQWLKDLHEYDKLLTWIVAKPSAKLYSKLKQENENLIGDRRAKLGKNGLKDLERKLQEAEAENEKPVPKKIIDKFGQPNPSKIEFIKTTPIAAGLNKDLVNDSSSSVVQDILGDQPANFPLYVHMENIESNFAIINILFSSEVIDKKYLPYSNILRNLLSFPLRNDDGTLTPYDELIKQINQDMLGCVFSSSFQGSFAELFSLKMTIPAENYVKAIDWCYKLLFKTEFDKKRILITLRNAINRLPEVKRSGTVMLGSDLLKQIETDEGFEKLVSILEKVRSQMFDLANMRVFVVLDHTKIEHPLSSWESFIKKVEEKKGLPGKLVPLPLTSNVLSLDGLNKEKKCFIVTTPGSDSSYMYLQTKVPFEYDSKDAFKIILGAEFFQCVEGPFWKAIRGTGLAYGANMYKNFETGQLTFSIYRGVDTQKCYEAAKKVVSDYSNGVLAINDEMKRAAVSSVVNMLTNGQSNYFEAATAEFFNINLSRRGQDYSKRLMNEISSISTDDLLYIFNKYFIPVFDPSRSICFISCNPAQEESTTKYFKNIGYKVFVEHVSPSDEDNVDVTEESKL</sequence>
<organism evidence="1 2">
    <name type="scientific">Dekkera bruxellensis</name>
    <name type="common">Brettanomyces custersii</name>
    <dbReference type="NCBI Taxonomy" id="5007"/>
    <lineage>
        <taxon>Eukaryota</taxon>
        <taxon>Fungi</taxon>
        <taxon>Dikarya</taxon>
        <taxon>Ascomycota</taxon>
        <taxon>Saccharomycotina</taxon>
        <taxon>Pichiomycetes</taxon>
        <taxon>Pichiales</taxon>
        <taxon>Pichiaceae</taxon>
        <taxon>Brettanomyces</taxon>
    </lineage>
</organism>
<dbReference type="GO" id="GO:0046872">
    <property type="term" value="F:metal ion binding"/>
    <property type="evidence" value="ECO:0007669"/>
    <property type="project" value="InterPro"/>
</dbReference>
<dbReference type="PANTHER" id="PTHR43016">
    <property type="entry name" value="PRESEQUENCE PROTEASE"/>
    <property type="match status" value="1"/>
</dbReference>
<protein>
    <submittedName>
        <fullName evidence="1">Uncharacterized protein</fullName>
    </submittedName>
</protein>
<gene>
    <name evidence="1" type="ORF">HII12_002875</name>
</gene>
<evidence type="ECO:0000313" key="1">
    <source>
        <dbReference type="EMBL" id="KAF6010633.1"/>
    </source>
</evidence>
<accession>A0A8H6BFA5</accession>
<dbReference type="EMBL" id="JABCYN010000026">
    <property type="protein sequence ID" value="KAF6010633.1"/>
    <property type="molecule type" value="Genomic_DNA"/>
</dbReference>
<comment type="caution">
    <text evidence="1">The sequence shown here is derived from an EMBL/GenBank/DDBJ whole genome shotgun (WGS) entry which is preliminary data.</text>
</comment>